<feature type="transmembrane region" description="Helical" evidence="1">
    <location>
        <begin position="308"/>
        <end position="329"/>
    </location>
</feature>
<feature type="transmembrane region" description="Helical" evidence="1">
    <location>
        <begin position="92"/>
        <end position="112"/>
    </location>
</feature>
<comment type="caution">
    <text evidence="2">The sequence shown here is derived from an EMBL/GenBank/DDBJ whole genome shotgun (WGS) entry which is preliminary data.</text>
</comment>
<dbReference type="Proteomes" id="UP000598146">
    <property type="component" value="Unassembled WGS sequence"/>
</dbReference>
<feature type="transmembrane region" description="Helical" evidence="1">
    <location>
        <begin position="607"/>
        <end position="631"/>
    </location>
</feature>
<keyword evidence="3" id="KW-1185">Reference proteome</keyword>
<proteinExistence type="predicted"/>
<feature type="transmembrane region" description="Helical" evidence="1">
    <location>
        <begin position="652"/>
        <end position="674"/>
    </location>
</feature>
<organism evidence="2 3">
    <name type="scientific">Actinoplanes aureus</name>
    <dbReference type="NCBI Taxonomy" id="2792083"/>
    <lineage>
        <taxon>Bacteria</taxon>
        <taxon>Bacillati</taxon>
        <taxon>Actinomycetota</taxon>
        <taxon>Actinomycetes</taxon>
        <taxon>Micromonosporales</taxon>
        <taxon>Micromonosporaceae</taxon>
        <taxon>Actinoplanes</taxon>
    </lineage>
</organism>
<feature type="transmembrane region" description="Helical" evidence="1">
    <location>
        <begin position="225"/>
        <end position="242"/>
    </location>
</feature>
<evidence type="ECO:0000256" key="1">
    <source>
        <dbReference type="SAM" id="Phobius"/>
    </source>
</evidence>
<feature type="transmembrane region" description="Helical" evidence="1">
    <location>
        <begin position="374"/>
        <end position="392"/>
    </location>
</feature>
<keyword evidence="1" id="KW-1133">Transmembrane helix</keyword>
<gene>
    <name evidence="2" type="ORF">I4J89_36635</name>
</gene>
<evidence type="ECO:0000313" key="2">
    <source>
        <dbReference type="EMBL" id="MBG0566990.1"/>
    </source>
</evidence>
<protein>
    <submittedName>
        <fullName evidence="2">Uncharacterized protein</fullName>
    </submittedName>
</protein>
<keyword evidence="1" id="KW-0472">Membrane</keyword>
<feature type="transmembrane region" description="Helical" evidence="1">
    <location>
        <begin position="14"/>
        <end position="37"/>
    </location>
</feature>
<feature type="transmembrane region" description="Helical" evidence="1">
    <location>
        <begin position="398"/>
        <end position="419"/>
    </location>
</feature>
<keyword evidence="1" id="KW-0812">Transmembrane</keyword>
<feature type="transmembrane region" description="Helical" evidence="1">
    <location>
        <begin position="341"/>
        <end position="362"/>
    </location>
</feature>
<feature type="transmembrane region" description="Helical" evidence="1">
    <location>
        <begin position="579"/>
        <end position="595"/>
    </location>
</feature>
<accession>A0A931CBQ1</accession>
<dbReference type="AlphaFoldDB" id="A0A931CBQ1"/>
<feature type="transmembrane region" description="Helical" evidence="1">
    <location>
        <begin position="184"/>
        <end position="204"/>
    </location>
</feature>
<reference evidence="2" key="1">
    <citation type="submission" date="2020-11" db="EMBL/GenBank/DDBJ databases">
        <title>Isolation and identification of active actinomycetes.</title>
        <authorList>
            <person name="Sun X."/>
        </authorList>
    </citation>
    <scope>NUCLEOTIDE SEQUENCE</scope>
    <source>
        <strain evidence="2">NEAU-A11</strain>
    </source>
</reference>
<dbReference type="EMBL" id="JADQTO010000024">
    <property type="protein sequence ID" value="MBG0566990.1"/>
    <property type="molecule type" value="Genomic_DNA"/>
</dbReference>
<feature type="transmembrane region" description="Helical" evidence="1">
    <location>
        <begin position="467"/>
        <end position="485"/>
    </location>
</feature>
<sequence length="1155" mass="122544">MSHPRLRPIDVIDAFGQVLQLALTTLVAPVLAVGPWLGRHPRHWLSRPEPAPRRSVPAPPTGAGERLPEPLVALLARGRVQNDPAPRGWRRVTLAAVLYLLAVVAWALWAILHRVDSALQQMAVGDTRPGGGLGFSVPLSNVWAALTSSAEQPLLATRSAWIGYETDVAASTVLHSPFTIARQLVLLDLCFVLVYGLLLTGLLVTLRRVNAVMGTDAERYRRDRMLRGALAVLGLLVLVDLVEDRQLYRSLVYGEELARLPFDIAVGPLMSLAKWLLAVGVLLPTIFVAVVLVARQKTLLKALASMRGVLYAVGVLLLVLSAGIGAAQVDDVIRAWDFWDAAAAVLAGGAVCFTVAGVARYLSGPAMERVAPDAGRSAQGLLLGGAVLLILLGQLLRILGWGWGLSAAGAVLAVLWLIGSLLDEPPTWPPRPGSDRPARLGWRQFGAAVAGLLLGIVAAVLLDGVVVLGAVLGAFGGLVVLAAWWTRGVWKRPEPPTRQTPANGAIALWGDRAGRFAGGVVAAAVVATIARATALDAYVREDPAPVVRWPVWAAVAMAVIGVVVVSYRLRRSRRLHESLWFWVTLALLGGGLFLLPDANAVRWPQNVGTVGIFLAGFALGVGLLALLASAVRRGPVSEYRLIPALRALRFKRFPVVLLLLVWVLAVSLLDAGGYHDVRRNKYGPATAAPTLGAAWQAYLSSVSGTGPRPVVLVAAQGGGLRAAVWTALVMECLFGPGPVRSQAPCAHGTGEPRTTDLAVEAGKPTPVFLASGTSGGSVGLAAWTARRADLLQDGAASDTPLVMEDALQHDFVAADVARLFLADVPHTFLAWDRDDRAAMLERAWEQPWPEERGLSRGMRATWELTNARGWHAPVLAFNGVSVEDNCRLVTSAVDFTLPRKPGGNVSSRDDRPNDAACRSVGTSAGAAADILPSTNELIDYLCPGEDVPMSTAAHLSARFPYVSPTGRIERRGCADENGLVRAPALSYDADGGLFDNSGASTAVDTWRALAPLAAQHNSCLVPLFLQIDSSPPSSAVSSVADARPNEVFAPLTATMNQISSRDRYAKAGAAATFQSLTSADGRTVTVSGAPGRSWFHIALYGQPGPEPPLGWTLSRQTVDDMRSQLNATPNREQMEALSAALDPEHLSCTDPPVTP</sequence>
<dbReference type="RefSeq" id="WP_196418765.1">
    <property type="nucleotide sequence ID" value="NZ_JADQTO010000024.1"/>
</dbReference>
<feature type="transmembrane region" description="Helical" evidence="1">
    <location>
        <begin position="440"/>
        <end position="461"/>
    </location>
</feature>
<evidence type="ECO:0000313" key="3">
    <source>
        <dbReference type="Proteomes" id="UP000598146"/>
    </source>
</evidence>
<feature type="transmembrane region" description="Helical" evidence="1">
    <location>
        <begin position="516"/>
        <end position="534"/>
    </location>
</feature>
<name>A0A931CBQ1_9ACTN</name>
<feature type="transmembrane region" description="Helical" evidence="1">
    <location>
        <begin position="275"/>
        <end position="296"/>
    </location>
</feature>
<feature type="transmembrane region" description="Helical" evidence="1">
    <location>
        <begin position="546"/>
        <end position="567"/>
    </location>
</feature>